<evidence type="ECO:0000256" key="4">
    <source>
        <dbReference type="ARBA" id="ARBA00022670"/>
    </source>
</evidence>
<evidence type="ECO:0000256" key="5">
    <source>
        <dbReference type="ARBA" id="ARBA00022786"/>
    </source>
</evidence>
<dbReference type="SMART" id="SM01174">
    <property type="entry name" value="DUF4205"/>
    <property type="match status" value="1"/>
</dbReference>
<evidence type="ECO:0000256" key="2">
    <source>
        <dbReference type="ARBA" id="ARBA00002107"/>
    </source>
</evidence>
<evidence type="ECO:0000313" key="11">
    <source>
        <dbReference type="Proteomes" id="UP001642483"/>
    </source>
</evidence>
<evidence type="ECO:0000256" key="3">
    <source>
        <dbReference type="ARBA" id="ARBA00011074"/>
    </source>
</evidence>
<protein>
    <recommendedName>
        <fullName evidence="8">Ubiquitin carboxyl-terminal hydrolase MINDY</fullName>
        <ecNumber evidence="8">3.4.19.12</ecNumber>
    </recommendedName>
</protein>
<comment type="catalytic activity">
    <reaction evidence="1 8">
        <text>Thiol-dependent hydrolysis of ester, thioester, amide, peptide and isopeptide bonds formed by the C-terminal Gly of ubiquitin (a 76-residue protein attached to proteins as an intracellular targeting signal).</text>
        <dbReference type="EC" id="3.4.19.12"/>
    </reaction>
</comment>
<dbReference type="PANTHER" id="PTHR12473">
    <property type="entry name" value="UBIQUITIN CARBOXYL-TERMINAL HYDROLASE MINDY-4-RELATED"/>
    <property type="match status" value="1"/>
</dbReference>
<dbReference type="PANTHER" id="PTHR12473:SF17">
    <property type="entry name" value="UBIQUITIN CARBOXYL-TERMINAL HYDROLASE MINDY-3"/>
    <property type="match status" value="1"/>
</dbReference>
<comment type="similarity">
    <text evidence="3 8">Belongs to the MINDY deubiquitinase family. FAM188 subfamily.</text>
</comment>
<evidence type="ECO:0000256" key="1">
    <source>
        <dbReference type="ARBA" id="ARBA00000707"/>
    </source>
</evidence>
<feature type="domain" description="Deubiquitinating enzyme MINDY-3/4 conserved" evidence="9">
    <location>
        <begin position="10"/>
        <end position="354"/>
    </location>
</feature>
<keyword evidence="7 8" id="KW-0788">Thiol protease</keyword>
<name>A0ABP0FZB4_CLALP</name>
<keyword evidence="4 8" id="KW-0645">Protease</keyword>
<organism evidence="10 11">
    <name type="scientific">Clavelina lepadiformis</name>
    <name type="common">Light-bulb sea squirt</name>
    <name type="synonym">Ascidia lepadiformis</name>
    <dbReference type="NCBI Taxonomy" id="159417"/>
    <lineage>
        <taxon>Eukaryota</taxon>
        <taxon>Metazoa</taxon>
        <taxon>Chordata</taxon>
        <taxon>Tunicata</taxon>
        <taxon>Ascidiacea</taxon>
        <taxon>Aplousobranchia</taxon>
        <taxon>Clavelinidae</taxon>
        <taxon>Clavelina</taxon>
    </lineage>
</organism>
<evidence type="ECO:0000259" key="9">
    <source>
        <dbReference type="SMART" id="SM01174"/>
    </source>
</evidence>
<dbReference type="InterPro" id="IPR039785">
    <property type="entry name" value="MINY3/4"/>
</dbReference>
<comment type="function">
    <text evidence="2 8">Hydrolase that can remove 'Lys-48'-linked conjugated ubiquitin from proteins.</text>
</comment>
<dbReference type="InterPro" id="IPR011992">
    <property type="entry name" value="EF-hand-dom_pair"/>
</dbReference>
<reference evidence="10 11" key="1">
    <citation type="submission" date="2024-02" db="EMBL/GenBank/DDBJ databases">
        <authorList>
            <person name="Daric V."/>
            <person name="Darras S."/>
        </authorList>
    </citation>
    <scope>NUCLEOTIDE SEQUENCE [LARGE SCALE GENOMIC DNA]</scope>
</reference>
<evidence type="ECO:0000256" key="7">
    <source>
        <dbReference type="ARBA" id="ARBA00022807"/>
    </source>
</evidence>
<evidence type="ECO:0000313" key="10">
    <source>
        <dbReference type="EMBL" id="CAK8684941.1"/>
    </source>
</evidence>
<keyword evidence="6 8" id="KW-0378">Hydrolase</keyword>
<keyword evidence="11" id="KW-1185">Reference proteome</keyword>
<proteinExistence type="inferred from homology"/>
<comment type="caution">
    <text evidence="10">The sequence shown here is derived from an EMBL/GenBank/DDBJ whole genome shotgun (WGS) entry which is preliminary data.</text>
</comment>
<gene>
    <name evidence="10" type="ORF">CVLEPA_LOCUS16111</name>
</gene>
<dbReference type="Pfam" id="PF13898">
    <property type="entry name" value="MINDY-3_4_CD"/>
    <property type="match status" value="1"/>
</dbReference>
<keyword evidence="5 8" id="KW-0833">Ubl conjugation pathway</keyword>
<evidence type="ECO:0000256" key="6">
    <source>
        <dbReference type="ARBA" id="ARBA00022801"/>
    </source>
</evidence>
<dbReference type="SUPFAM" id="SSF47473">
    <property type="entry name" value="EF-hand"/>
    <property type="match status" value="1"/>
</dbReference>
<dbReference type="InterPro" id="IPR025257">
    <property type="entry name" value="MINDY-3/4_CD"/>
</dbReference>
<dbReference type="EC" id="3.4.19.12" evidence="8"/>
<dbReference type="EMBL" id="CAWYQH010000098">
    <property type="protein sequence ID" value="CAK8684941.1"/>
    <property type="molecule type" value="Genomic_DNA"/>
</dbReference>
<dbReference type="Proteomes" id="UP001642483">
    <property type="component" value="Unassembled WGS sequence"/>
</dbReference>
<accession>A0ABP0FZB4</accession>
<evidence type="ECO:0000256" key="8">
    <source>
        <dbReference type="RuleBase" id="RU367088"/>
    </source>
</evidence>
<sequence>MVPEEIKKLKSLIWGSSLSEGVFQRWSQGFQWSLAEKCALVQDFGGPCAIIVPVQAFFLRRLLFDVDTFEDGLPVLSNVEFNILSDRERDMIFVETLYEILLMMNSSVWLLCLPVCASSSQSSSGVSYCTEETGAVLSEHENACGAFFEDFHATIQFERCCKREELKEKLSKNLQYFTTQFGVIRLLYSAIMSKSITSVESELDNPEIPLVDSIHGHGSQSLINLFLCGQAVSNVFNGDCDIGGLKLRGIPSTCPIGFLTLLEKLRYCTVGDYLKRPRYPFWIVASETHLTLIFSLERRLVAPDSPLDVAHKIFDRFDPEDNGFIHNSLLPDVLSEMNLVNEPDYVQVMVENLDPEDLGIIVRSKFFDEFFGDDDNENSMPQSFEIFHYNGLMQSSQDNIVKFRKGIARNVDWQENCGKTSDSLVESCLQLRWPGLWITWEDGSAPSLN</sequence>